<dbReference type="Gramene" id="PRQ38619">
    <property type="protein sequence ID" value="PRQ38619"/>
    <property type="gene ID" value="RchiOBHm_Chr4g0416021"/>
</dbReference>
<feature type="domain" description="PI31 proteasome regulator N-terminal" evidence="3">
    <location>
        <begin position="8"/>
        <end position="103"/>
    </location>
</feature>
<dbReference type="GO" id="GO:0043161">
    <property type="term" value="P:proteasome-mediated ubiquitin-dependent protein catabolic process"/>
    <property type="evidence" value="ECO:0007669"/>
    <property type="project" value="InterPro"/>
</dbReference>
<evidence type="ECO:0000313" key="5">
    <source>
        <dbReference type="Proteomes" id="UP000238479"/>
    </source>
</evidence>
<dbReference type="PANTHER" id="PTHR13266">
    <property type="entry name" value="PROTEASOME INHIBITOR"/>
    <property type="match status" value="1"/>
</dbReference>
<evidence type="ECO:0000256" key="2">
    <source>
        <dbReference type="ARBA" id="ARBA00022942"/>
    </source>
</evidence>
<accession>A0A2P6QWV1</accession>
<dbReference type="Pfam" id="PF11566">
    <property type="entry name" value="PI31_Prot_N"/>
    <property type="match status" value="1"/>
</dbReference>
<dbReference type="GO" id="GO:0000502">
    <property type="term" value="C:proteasome complex"/>
    <property type="evidence" value="ECO:0007669"/>
    <property type="project" value="UniProtKB-KW"/>
</dbReference>
<name>A0A2P6QWV1_ROSCH</name>
<organism evidence="4 5">
    <name type="scientific">Rosa chinensis</name>
    <name type="common">China rose</name>
    <dbReference type="NCBI Taxonomy" id="74649"/>
    <lineage>
        <taxon>Eukaryota</taxon>
        <taxon>Viridiplantae</taxon>
        <taxon>Streptophyta</taxon>
        <taxon>Embryophyta</taxon>
        <taxon>Tracheophyta</taxon>
        <taxon>Spermatophyta</taxon>
        <taxon>Magnoliopsida</taxon>
        <taxon>eudicotyledons</taxon>
        <taxon>Gunneridae</taxon>
        <taxon>Pentapetalae</taxon>
        <taxon>rosids</taxon>
        <taxon>fabids</taxon>
        <taxon>Rosales</taxon>
        <taxon>Rosaceae</taxon>
        <taxon>Rosoideae</taxon>
        <taxon>Rosoideae incertae sedis</taxon>
        <taxon>Rosa</taxon>
    </lineage>
</organism>
<reference evidence="4 5" key="1">
    <citation type="journal article" date="2018" name="Nat. Genet.">
        <title>The Rosa genome provides new insights in the design of modern roses.</title>
        <authorList>
            <person name="Bendahmane M."/>
        </authorList>
    </citation>
    <scope>NUCLEOTIDE SEQUENCE [LARGE SCALE GENOMIC DNA]</scope>
    <source>
        <strain evidence="5">cv. Old Blush</strain>
    </source>
</reference>
<dbReference type="STRING" id="74649.A0A2P6QWV1"/>
<dbReference type="GO" id="GO:0070628">
    <property type="term" value="F:proteasome binding"/>
    <property type="evidence" value="ECO:0007669"/>
    <property type="project" value="InterPro"/>
</dbReference>
<protein>
    <submittedName>
        <fullName evidence="4">Putative PI31 proteasome regulator</fullName>
    </submittedName>
</protein>
<dbReference type="Proteomes" id="UP000238479">
    <property type="component" value="Chromosome 4"/>
</dbReference>
<dbReference type="Gene3D" id="3.40.1000.30">
    <property type="match status" value="1"/>
</dbReference>
<comment type="similarity">
    <text evidence="1">Belongs to the proteasome inhibitor PI31 family.</text>
</comment>
<gene>
    <name evidence="4" type="ORF">RchiOBHm_Chr4g0416021</name>
</gene>
<dbReference type="GO" id="GO:0004866">
    <property type="term" value="F:endopeptidase inhibitor activity"/>
    <property type="evidence" value="ECO:0007669"/>
    <property type="project" value="InterPro"/>
</dbReference>
<dbReference type="InterPro" id="IPR021625">
    <property type="entry name" value="PI31_Prot_N"/>
</dbReference>
<evidence type="ECO:0000259" key="3">
    <source>
        <dbReference type="Pfam" id="PF11566"/>
    </source>
</evidence>
<evidence type="ECO:0000313" key="4">
    <source>
        <dbReference type="EMBL" id="PRQ38619.1"/>
    </source>
</evidence>
<sequence length="174" mass="20092">MAVIRATHSSFRKENNKVAFAVHASFTASDYELLTSSSTEEVGIEKWNELDNEYAFVHLNSKKVLVKCLVIDGTLSIDALAEGLLRTFTMNSSRVSDYVQENEGSNYSSQFKNLDIYQSLLVRVIWKLVAWVKTLIMMNARFHSHSLWVFWEFSCENGPTKLHSWPRQHLNREN</sequence>
<dbReference type="InterPro" id="IPR045128">
    <property type="entry name" value="PI31-like"/>
</dbReference>
<keyword evidence="5" id="KW-1185">Reference proteome</keyword>
<dbReference type="AlphaFoldDB" id="A0A2P6QWV1"/>
<keyword evidence="2 4" id="KW-0647">Proteasome</keyword>
<proteinExistence type="inferred from homology"/>
<comment type="caution">
    <text evidence="4">The sequence shown here is derived from an EMBL/GenBank/DDBJ whole genome shotgun (WGS) entry which is preliminary data.</text>
</comment>
<dbReference type="EMBL" id="PDCK01000042">
    <property type="protein sequence ID" value="PRQ38619.1"/>
    <property type="molecule type" value="Genomic_DNA"/>
</dbReference>
<dbReference type="PANTHER" id="PTHR13266:SF1">
    <property type="entry name" value="PROTEASOME INHIBITOR PI31 SUBUNIT"/>
    <property type="match status" value="1"/>
</dbReference>
<evidence type="ECO:0000256" key="1">
    <source>
        <dbReference type="ARBA" id="ARBA00006405"/>
    </source>
</evidence>